<dbReference type="Pfam" id="PF00301">
    <property type="entry name" value="Rubredoxin"/>
    <property type="match status" value="1"/>
</dbReference>
<dbReference type="RefSeq" id="WP_015811538.1">
    <property type="nucleotide sequence ID" value="NC_013037.1"/>
</dbReference>
<dbReference type="KEGG" id="dfe:Dfer_2063"/>
<reference evidence="7 8" key="1">
    <citation type="journal article" date="2009" name="Stand. Genomic Sci.">
        <title>Complete genome sequence of Dyadobacter fermentans type strain (NS114).</title>
        <authorList>
            <person name="Lang E."/>
            <person name="Lapidus A."/>
            <person name="Chertkov O."/>
            <person name="Brettin T."/>
            <person name="Detter J.C."/>
            <person name="Han C."/>
            <person name="Copeland A."/>
            <person name="Glavina Del Rio T."/>
            <person name="Nolan M."/>
            <person name="Chen F."/>
            <person name="Lucas S."/>
            <person name="Tice H."/>
            <person name="Cheng J.F."/>
            <person name="Land M."/>
            <person name="Hauser L."/>
            <person name="Chang Y.J."/>
            <person name="Jeffries C.D."/>
            <person name="Kopitz M."/>
            <person name="Bruce D."/>
            <person name="Goodwin L."/>
            <person name="Pitluck S."/>
            <person name="Ovchinnikova G."/>
            <person name="Pati A."/>
            <person name="Ivanova N."/>
            <person name="Mavrommatis K."/>
            <person name="Chen A."/>
            <person name="Palaniappan K."/>
            <person name="Chain P."/>
            <person name="Bristow J."/>
            <person name="Eisen J.A."/>
            <person name="Markowitz V."/>
            <person name="Hugenholtz P."/>
            <person name="Goker M."/>
            <person name="Rohde M."/>
            <person name="Kyrpides N.C."/>
            <person name="Klenk H.P."/>
        </authorList>
    </citation>
    <scope>NUCLEOTIDE SEQUENCE [LARGE SCALE GENOMIC DNA]</scope>
    <source>
        <strain evidence="8">ATCC 700827 / DSM 18053 / CIP 107007 / KCTC 52180 / NS114</strain>
    </source>
</reference>
<accession>C6VXE3</accession>
<evidence type="ECO:0000259" key="6">
    <source>
        <dbReference type="PROSITE" id="PS50903"/>
    </source>
</evidence>
<dbReference type="SUPFAM" id="SSF57802">
    <property type="entry name" value="Rubredoxin-like"/>
    <property type="match status" value="1"/>
</dbReference>
<organism evidence="7 8">
    <name type="scientific">Dyadobacter fermentans (strain ATCC 700827 / DSM 18053 / CIP 107007 / KCTC 52180 / NS114)</name>
    <dbReference type="NCBI Taxonomy" id="471854"/>
    <lineage>
        <taxon>Bacteria</taxon>
        <taxon>Pseudomonadati</taxon>
        <taxon>Bacteroidota</taxon>
        <taxon>Cytophagia</taxon>
        <taxon>Cytophagales</taxon>
        <taxon>Spirosomataceae</taxon>
        <taxon>Dyadobacter</taxon>
    </lineage>
</organism>
<evidence type="ECO:0000256" key="4">
    <source>
        <dbReference type="ARBA" id="ARBA00022982"/>
    </source>
</evidence>
<dbReference type="InterPro" id="IPR024935">
    <property type="entry name" value="Rubredoxin_dom"/>
</dbReference>
<dbReference type="OrthoDB" id="9758182at2"/>
<dbReference type="CDD" id="cd00730">
    <property type="entry name" value="rubredoxin"/>
    <property type="match status" value="1"/>
</dbReference>
<dbReference type="PANTHER" id="PTHR47627:SF1">
    <property type="entry name" value="RUBREDOXIN-1-RELATED"/>
    <property type="match status" value="1"/>
</dbReference>
<gene>
    <name evidence="7" type="ordered locus">Dfer_2063</name>
</gene>
<dbReference type="GO" id="GO:0009055">
    <property type="term" value="F:electron transfer activity"/>
    <property type="evidence" value="ECO:0007669"/>
    <property type="project" value="TreeGrafter"/>
</dbReference>
<dbReference type="HOGENOM" id="CLU_563563_0_0_10"/>
<evidence type="ECO:0000256" key="1">
    <source>
        <dbReference type="ARBA" id="ARBA00001965"/>
    </source>
</evidence>
<protein>
    <submittedName>
        <fullName evidence="7">Rubredoxin-type Fe(Cys)4 protein</fullName>
    </submittedName>
</protein>
<keyword evidence="5" id="KW-0408">Iron</keyword>
<comment type="cofactor">
    <cofactor evidence="1">
        <name>Fe(3+)</name>
        <dbReference type="ChEBI" id="CHEBI:29034"/>
    </cofactor>
</comment>
<keyword evidence="3" id="KW-0479">Metal-binding</keyword>
<sequence length="494" mass="57155">MRDYYHIKINLPGGIASPGYLKDILSAAWNANVRNVRFGSRQQLLMTVHYEDMRFLESDFKKLGIFYEVNTDRRPNIVSSYCGEEVFRTGQWLNASEYHSVLDSFDFEASWKPGLKINISDSNQSFTPFFTGNLNFISSPEPHFWYLYVRLKQTNTVFKWDGLVYTNEIGRLSRVMDECMLDEQINEENALKAAVNERIRYVSQPAQQDLELPSFSLPYYEGFNRYESRTWLGLYRRDEEFSIDFLLDVCTLCLNTRVGEICATPWKSLVIKGIEDQYRESWSNILGKHNINVRHAANELAWQTEDHNGDGAELKNELIRHFSKNDTRTFGLCFGIQTRPKSEVFGSVLIRKRPLLRIGQLPVFSVYDLYYTENFNPNSRTQVLFEKGLFKIHLPAQLERLCRRFNNQRSRDTLKTMLSEPDEAKTAVRPVKTAHQCPDCMTIYDPEFGDILGDIPPGTAFEDLPAAYCCPTCDAAKADFVPVELTRFTHLEPA</sequence>
<dbReference type="GO" id="GO:0043448">
    <property type="term" value="P:alkane catabolic process"/>
    <property type="evidence" value="ECO:0007669"/>
    <property type="project" value="TreeGrafter"/>
</dbReference>
<feature type="domain" description="Rubredoxin-like" evidence="6">
    <location>
        <begin position="432"/>
        <end position="483"/>
    </location>
</feature>
<dbReference type="eggNOG" id="COG1773">
    <property type="taxonomic scope" value="Bacteria"/>
</dbReference>
<dbReference type="PANTHER" id="PTHR47627">
    <property type="entry name" value="RUBREDOXIN"/>
    <property type="match status" value="1"/>
</dbReference>
<name>C6VXE3_DYAFD</name>
<dbReference type="InterPro" id="IPR050526">
    <property type="entry name" value="Rubredoxin_ET"/>
</dbReference>
<evidence type="ECO:0000256" key="2">
    <source>
        <dbReference type="ARBA" id="ARBA00022448"/>
    </source>
</evidence>
<keyword evidence="4" id="KW-0249">Electron transport</keyword>
<evidence type="ECO:0000256" key="5">
    <source>
        <dbReference type="ARBA" id="ARBA00023004"/>
    </source>
</evidence>
<dbReference type="Gene3D" id="2.20.28.10">
    <property type="match status" value="1"/>
</dbReference>
<keyword evidence="8" id="KW-1185">Reference proteome</keyword>
<dbReference type="EMBL" id="CP001619">
    <property type="protein sequence ID" value="ACT93286.1"/>
    <property type="molecule type" value="Genomic_DNA"/>
</dbReference>
<evidence type="ECO:0000313" key="8">
    <source>
        <dbReference type="Proteomes" id="UP000002011"/>
    </source>
</evidence>
<dbReference type="GO" id="GO:0005506">
    <property type="term" value="F:iron ion binding"/>
    <property type="evidence" value="ECO:0007669"/>
    <property type="project" value="InterPro"/>
</dbReference>
<dbReference type="PROSITE" id="PS50903">
    <property type="entry name" value="RUBREDOXIN_LIKE"/>
    <property type="match status" value="1"/>
</dbReference>
<dbReference type="AlphaFoldDB" id="C6VXE3"/>
<dbReference type="InterPro" id="IPR024934">
    <property type="entry name" value="Rubredoxin-like_dom"/>
</dbReference>
<keyword evidence="2" id="KW-0813">Transport</keyword>
<dbReference type="STRING" id="471854.Dfer_2063"/>
<dbReference type="Proteomes" id="UP000002011">
    <property type="component" value="Chromosome"/>
</dbReference>
<proteinExistence type="predicted"/>
<evidence type="ECO:0000256" key="3">
    <source>
        <dbReference type="ARBA" id="ARBA00022723"/>
    </source>
</evidence>
<evidence type="ECO:0000313" key="7">
    <source>
        <dbReference type="EMBL" id="ACT93286.1"/>
    </source>
</evidence>